<dbReference type="GO" id="GO:0005615">
    <property type="term" value="C:extracellular space"/>
    <property type="evidence" value="ECO:0007669"/>
    <property type="project" value="TreeGrafter"/>
</dbReference>
<dbReference type="EMBL" id="MK753179">
    <property type="protein sequence ID" value="QCZ25091.1"/>
    <property type="molecule type" value="mRNA"/>
</dbReference>
<dbReference type="AlphaFoldDB" id="A0A4Y5RDG9"/>
<organism evidence="4">
    <name type="scientific">Nezara viridula</name>
    <name type="common">Southern green stink bug</name>
    <name type="synonym">Cimex viridulus</name>
    <dbReference type="NCBI Taxonomy" id="85310"/>
    <lineage>
        <taxon>Eukaryota</taxon>
        <taxon>Metazoa</taxon>
        <taxon>Ecdysozoa</taxon>
        <taxon>Arthropoda</taxon>
        <taxon>Hexapoda</taxon>
        <taxon>Insecta</taxon>
        <taxon>Pterygota</taxon>
        <taxon>Neoptera</taxon>
        <taxon>Paraneoptera</taxon>
        <taxon>Hemiptera</taxon>
        <taxon>Heteroptera</taxon>
        <taxon>Panheteroptera</taxon>
        <taxon>Pentatomomorpha</taxon>
        <taxon>Pentatomoidea</taxon>
        <taxon>Pentatomidae</taxon>
        <taxon>Pentatominae</taxon>
        <taxon>Nezara</taxon>
    </lineage>
</organism>
<dbReference type="GO" id="GO:0005549">
    <property type="term" value="F:odorant binding"/>
    <property type="evidence" value="ECO:0007669"/>
    <property type="project" value="InterPro"/>
</dbReference>
<evidence type="ECO:0000313" key="5">
    <source>
        <dbReference type="Proteomes" id="UP001152798"/>
    </source>
</evidence>
<sequence length="138" mass="15738">MKSRIFLLVFVGIFVNNEAFGLSKEMAALQCKSKFRVPYSDIEKIKNRLMPETKEGKCMMACILKKLKVISKDGKFQVNTVKGWIANKYKDDTKKLNRAYAKADACAEELPTLGENECEYAVKILECSMRKKKLKIAT</sequence>
<keyword evidence="5" id="KW-1185">Reference proteome</keyword>
<dbReference type="Pfam" id="PF01395">
    <property type="entry name" value="PBP_GOBP"/>
    <property type="match status" value="1"/>
</dbReference>
<proteinExistence type="evidence at transcript level"/>
<feature type="signal peptide" evidence="2">
    <location>
        <begin position="1"/>
        <end position="19"/>
    </location>
</feature>
<dbReference type="EMBL" id="OV725077">
    <property type="protein sequence ID" value="CAH1391418.1"/>
    <property type="molecule type" value="Genomic_DNA"/>
</dbReference>
<dbReference type="Proteomes" id="UP001152798">
    <property type="component" value="Chromosome 1"/>
</dbReference>
<accession>A0A4Y5RDG9</accession>
<dbReference type="CDD" id="cd23992">
    <property type="entry name" value="PBP_GOBP"/>
    <property type="match status" value="1"/>
</dbReference>
<dbReference type="InterPro" id="IPR036728">
    <property type="entry name" value="PBP_GOBP_sf"/>
</dbReference>
<dbReference type="InterPro" id="IPR006170">
    <property type="entry name" value="PBP/GOBP"/>
</dbReference>
<name>A0A4Y5RDG9_NEZVI</name>
<dbReference type="Gene3D" id="1.10.238.20">
    <property type="entry name" value="Pheromone/general odorant binding protein domain"/>
    <property type="match status" value="1"/>
</dbReference>
<dbReference type="SUPFAM" id="SSF47565">
    <property type="entry name" value="Insect pheromone/odorant-binding proteins"/>
    <property type="match status" value="1"/>
</dbReference>
<keyword evidence="1 2" id="KW-0732">Signal</keyword>
<evidence type="ECO:0000313" key="3">
    <source>
        <dbReference type="EMBL" id="CAH1391418.1"/>
    </source>
</evidence>
<evidence type="ECO:0000256" key="1">
    <source>
        <dbReference type="ARBA" id="ARBA00022729"/>
    </source>
</evidence>
<dbReference type="SMART" id="SM00708">
    <property type="entry name" value="PhBP"/>
    <property type="match status" value="1"/>
</dbReference>
<evidence type="ECO:0000256" key="2">
    <source>
        <dbReference type="SAM" id="SignalP"/>
    </source>
</evidence>
<reference evidence="4" key="1">
    <citation type="submission" date="2019-04" db="EMBL/GenBank/DDBJ databases">
        <title>Candidate genes coding for odorant binding proteins and chemosensory proteins identified from dissected antennae and mouthparts of the southern green stink bug Nezara viridula.</title>
        <authorList>
            <person name="Wu Z."/>
            <person name="Cui Y."/>
            <person name="Qu M."/>
            <person name="Lin J.-H."/>
        </authorList>
    </citation>
    <scope>NUCLEOTIDE SEQUENCE</scope>
</reference>
<feature type="chain" id="PRO_5040601671" evidence="2">
    <location>
        <begin position="20"/>
        <end position="138"/>
    </location>
</feature>
<gene>
    <name evidence="4" type="primary">OBP34</name>
    <name evidence="3" type="ORF">NEZAVI_LOCUS2442</name>
</gene>
<dbReference type="PANTHER" id="PTHR11857">
    <property type="entry name" value="ODORANT BINDING PROTEIN-RELATED"/>
    <property type="match status" value="1"/>
</dbReference>
<evidence type="ECO:0000313" key="4">
    <source>
        <dbReference type="EMBL" id="QCZ25091.1"/>
    </source>
</evidence>
<dbReference type="GO" id="GO:0007608">
    <property type="term" value="P:sensory perception of smell"/>
    <property type="evidence" value="ECO:0007669"/>
    <property type="project" value="TreeGrafter"/>
</dbReference>
<reference evidence="3" key="2">
    <citation type="submission" date="2022-01" db="EMBL/GenBank/DDBJ databases">
        <authorList>
            <person name="King R."/>
        </authorList>
    </citation>
    <scope>NUCLEOTIDE SEQUENCE</scope>
</reference>
<dbReference type="OrthoDB" id="6595846at2759"/>
<protein>
    <submittedName>
        <fullName evidence="4">Odorant binding protein 34</fullName>
    </submittedName>
</protein>